<feature type="domain" description="Hpc2-related" evidence="2">
    <location>
        <begin position="110"/>
        <end position="143"/>
    </location>
</feature>
<name>A0ABQ8YT62_9EUKA</name>
<feature type="region of interest" description="Disordered" evidence="1">
    <location>
        <begin position="22"/>
        <end position="55"/>
    </location>
</feature>
<feature type="compositionally biased region" description="Basic and acidic residues" evidence="1">
    <location>
        <begin position="231"/>
        <end position="331"/>
    </location>
</feature>
<keyword evidence="4" id="KW-1185">Reference proteome</keyword>
<evidence type="ECO:0000313" key="3">
    <source>
        <dbReference type="EMBL" id="KAJ6247820.1"/>
    </source>
</evidence>
<feature type="region of interest" description="Disordered" evidence="1">
    <location>
        <begin position="222"/>
        <end position="350"/>
    </location>
</feature>
<organism evidence="3 4">
    <name type="scientific">Anaeramoeba flamelloides</name>
    <dbReference type="NCBI Taxonomy" id="1746091"/>
    <lineage>
        <taxon>Eukaryota</taxon>
        <taxon>Metamonada</taxon>
        <taxon>Anaeramoebidae</taxon>
        <taxon>Anaeramoeba</taxon>
    </lineage>
</organism>
<reference evidence="3" key="1">
    <citation type="submission" date="2022-08" db="EMBL/GenBank/DDBJ databases">
        <title>Novel sulfate-reducing endosymbionts in the free-living metamonad Anaeramoeba.</title>
        <authorList>
            <person name="Jerlstrom-Hultqvist J."/>
            <person name="Cepicka I."/>
            <person name="Gallot-Lavallee L."/>
            <person name="Salas-Leiva D."/>
            <person name="Curtis B.A."/>
            <person name="Zahonova K."/>
            <person name="Pipaliya S."/>
            <person name="Dacks J."/>
            <person name="Roger A.J."/>
        </authorList>
    </citation>
    <scope>NUCLEOTIDE SEQUENCE</scope>
    <source>
        <strain evidence="3">Schooner1</strain>
    </source>
</reference>
<dbReference type="EMBL" id="JAOAOG010000122">
    <property type="protein sequence ID" value="KAJ6247820.1"/>
    <property type="molecule type" value="Genomic_DNA"/>
</dbReference>
<sequence>MDQLFIVNFSECDHRVFNIEYSSDSDFEPESENSEGEVQEEQNEGNMDIIDENVGGSELLDEEGISNLVDSQQQQQQQQQTTAPRVYSLLSSAITNIQSRYLDPNSKWNRGYDLNDPFIDDHELKKTVYSSKSKKGKFFIKYGKNRGEKKKKLNSRKRNQPEGEGGNDLSNQPIDEYEQEDLNSYQERLTKQKKKYDQNFTKLQSAINEKLKKEGITIPTIQNNQIENEQSIEKEKENDNKKENEKENEKENKKIEDNKNDKEIVKTEEKEKEKEKENAIGMEIEEKEKEIQKEEEQEKPKEVVIEKEQVKEEEKKIDLEKPKTEETETKDPNQQATNTTTNDENNKKIEQKKNVTRILWNKTMKKLFNKCAYRREKCASLEYKISKIKDRIEIEKKKFVAQKMDTFFQLIETISAERIKKVGAKRIYTRYKKNN</sequence>
<evidence type="ECO:0000256" key="1">
    <source>
        <dbReference type="SAM" id="MobiDB-lite"/>
    </source>
</evidence>
<evidence type="ECO:0000313" key="4">
    <source>
        <dbReference type="Proteomes" id="UP001150062"/>
    </source>
</evidence>
<protein>
    <recommendedName>
        <fullName evidence="2">Hpc2-related domain-containing protein</fullName>
    </recommendedName>
</protein>
<dbReference type="Proteomes" id="UP001150062">
    <property type="component" value="Unassembled WGS sequence"/>
</dbReference>
<feature type="compositionally biased region" description="Basic residues" evidence="1">
    <location>
        <begin position="148"/>
        <end position="158"/>
    </location>
</feature>
<accession>A0ABQ8YT62</accession>
<evidence type="ECO:0000259" key="2">
    <source>
        <dbReference type="Pfam" id="PF08729"/>
    </source>
</evidence>
<comment type="caution">
    <text evidence="3">The sequence shown here is derived from an EMBL/GenBank/DDBJ whole genome shotgun (WGS) entry which is preliminary data.</text>
</comment>
<feature type="region of interest" description="Disordered" evidence="1">
    <location>
        <begin position="148"/>
        <end position="189"/>
    </location>
</feature>
<feature type="compositionally biased region" description="Acidic residues" evidence="1">
    <location>
        <begin position="23"/>
        <end position="43"/>
    </location>
</feature>
<dbReference type="Pfam" id="PF08729">
    <property type="entry name" value="HUN"/>
    <property type="match status" value="1"/>
</dbReference>
<proteinExistence type="predicted"/>
<dbReference type="InterPro" id="IPR014840">
    <property type="entry name" value="HRD"/>
</dbReference>
<gene>
    <name evidence="3" type="ORF">M0813_18455</name>
</gene>